<sequence>MCGFPSLQPKGFRKRSAPVRQKRAASRLPLVGVMAGRPEGVPAAPISAARSLPRRNASLMPTTGIPPLGVTRTPDGTRFAVWSHNAARIDLCLFDKQGEKELRRLPMRRDGDVHSITLGDAPLGTRYGLRAEGVYSPDHGLWFDPSKLLVDPYAVELDRPFRHDPRLTVFGQETADLVPKAIVTDIKAVEPKPPLFQPGGLIYEVAVKPFTILHPNIPEKKRGTLAALAEPIVIEHLHRLGVSAVELMPIVAWIDERHLPPLGLHNGWGYNPIAPMALDPRLVPGGVKELRKTVDALHKAGIGVILDLVFNHSGESDRYGTTLSMRGLDNLTYYRHVTDQPGELINDTGCGNTIACDHPTVQSLILDSLRHFVLAAGVDGFRFDLASILGRDMSGFHRDAALFAAIAADPVLSDRVLIAEPWDTGPGGYQLGNFPRAFLEWNDRARDDIRRYWRGDRHAIGALASALAGSSDIFSRWGETTTRSVNFVAAHDGFTLVDLVSYARKHNEANGEGNRDGHNENYSWNNGAEGPTEDPEVVTARRNDAMAIAGSLFASRGTIMLAAGDEGGRSQHGNNNAYAQDNTITWLDWEALDQQLVDHTAALSSMRRRFRVFAERSFFTGRGDVAWLRLDGHPMTVEDWEHPATDNLIMTLATEDRQQQRSTRLAVVINRSHAPHPFMPPPSLEGEWRDALSDATLPAFAPARSVTFLVEVF</sequence>
<dbReference type="InterPro" id="IPR006047">
    <property type="entry name" value="GH13_cat_dom"/>
</dbReference>
<dbReference type="Proteomes" id="UP000006180">
    <property type="component" value="Chromosome"/>
</dbReference>
<protein>
    <submittedName>
        <fullName evidence="6">Glycogen debranching enzyme GlgX</fullName>
        <ecNumber evidence="6">3.2.1.-</ecNumber>
    </submittedName>
</protein>
<evidence type="ECO:0000256" key="2">
    <source>
        <dbReference type="ARBA" id="ARBA00022801"/>
    </source>
</evidence>
<dbReference type="SUPFAM" id="SSF81296">
    <property type="entry name" value="E set domains"/>
    <property type="match status" value="1"/>
</dbReference>
<dbReference type="InterPro" id="IPR011837">
    <property type="entry name" value="Glycogen_debranch_GlgX"/>
</dbReference>
<keyword evidence="2 6" id="KW-0378">Hydrolase</keyword>
<dbReference type="Gene3D" id="3.20.20.80">
    <property type="entry name" value="Glycosidases"/>
    <property type="match status" value="1"/>
</dbReference>
<dbReference type="InterPro" id="IPR014756">
    <property type="entry name" value="Ig_E-set"/>
</dbReference>
<dbReference type="PATRIC" id="fig|1185652.3.peg.5517"/>
<feature type="compositionally biased region" description="Basic and acidic residues" evidence="4">
    <location>
        <begin position="508"/>
        <end position="519"/>
    </location>
</feature>
<dbReference type="CDD" id="cd11326">
    <property type="entry name" value="AmyAc_Glg_debranch"/>
    <property type="match status" value="1"/>
</dbReference>
<dbReference type="GO" id="GO:0004135">
    <property type="term" value="F:amylo-alpha-1,6-glucosidase activity"/>
    <property type="evidence" value="ECO:0007669"/>
    <property type="project" value="InterPro"/>
</dbReference>
<dbReference type="InterPro" id="IPR004193">
    <property type="entry name" value="Glyco_hydro_13_N"/>
</dbReference>
<dbReference type="Pfam" id="PF02922">
    <property type="entry name" value="CBM_48"/>
    <property type="match status" value="1"/>
</dbReference>
<dbReference type="PANTHER" id="PTHR43002">
    <property type="entry name" value="GLYCOGEN DEBRANCHING ENZYME"/>
    <property type="match status" value="1"/>
</dbReference>
<dbReference type="SMART" id="SM00642">
    <property type="entry name" value="Aamy"/>
    <property type="match status" value="1"/>
</dbReference>
<dbReference type="eggNOG" id="COG1523">
    <property type="taxonomic scope" value="Bacteria"/>
</dbReference>
<dbReference type="InterPro" id="IPR044505">
    <property type="entry name" value="GlgX_Isoamylase_N_E_set"/>
</dbReference>
<feature type="compositionally biased region" description="Basic residues" evidence="4">
    <location>
        <begin position="11"/>
        <end position="23"/>
    </location>
</feature>
<evidence type="ECO:0000256" key="1">
    <source>
        <dbReference type="ARBA" id="ARBA00008061"/>
    </source>
</evidence>
<proteinExistence type="inferred from homology"/>
<organism evidence="6 7">
    <name type="scientific">Sinorhizobium fredii (strain USDA 257)</name>
    <dbReference type="NCBI Taxonomy" id="1185652"/>
    <lineage>
        <taxon>Bacteria</taxon>
        <taxon>Pseudomonadati</taxon>
        <taxon>Pseudomonadota</taxon>
        <taxon>Alphaproteobacteria</taxon>
        <taxon>Hyphomicrobiales</taxon>
        <taxon>Rhizobiaceae</taxon>
        <taxon>Sinorhizobium/Ensifer group</taxon>
        <taxon>Sinorhizobium</taxon>
    </lineage>
</organism>
<evidence type="ECO:0000259" key="5">
    <source>
        <dbReference type="SMART" id="SM00642"/>
    </source>
</evidence>
<accession>I3XD84</accession>
<dbReference type="InterPro" id="IPR013780">
    <property type="entry name" value="Glyco_hydro_b"/>
</dbReference>
<evidence type="ECO:0000256" key="3">
    <source>
        <dbReference type="ARBA" id="ARBA00023295"/>
    </source>
</evidence>
<dbReference type="InterPro" id="IPR017853">
    <property type="entry name" value="GH"/>
</dbReference>
<dbReference type="Gene3D" id="2.60.40.1180">
    <property type="entry name" value="Golgi alpha-mannosidase II"/>
    <property type="match status" value="1"/>
</dbReference>
<gene>
    <name evidence="6" type="primary">glgX2</name>
    <name evidence="6" type="ORF">USDA257_c53160</name>
</gene>
<dbReference type="NCBIfam" id="TIGR02100">
    <property type="entry name" value="glgX_debranch"/>
    <property type="match status" value="1"/>
</dbReference>
<comment type="similarity">
    <text evidence="1">Belongs to the glycosyl hydrolase 13 family.</text>
</comment>
<reference evidence="6 7" key="1">
    <citation type="journal article" date="2012" name="J. Bacteriol.">
        <title>Complete genome sequence of the broad-host-range strain Sinorhizobium fredii USDA257.</title>
        <authorList>
            <person name="Schuldes J."/>
            <person name="Rodriguez Orbegoso M."/>
            <person name="Schmeisser C."/>
            <person name="Krishnan H.B."/>
            <person name="Daniel R."/>
            <person name="Streit W.R."/>
        </authorList>
    </citation>
    <scope>NUCLEOTIDE SEQUENCE [LARGE SCALE GENOMIC DNA]</scope>
    <source>
        <strain evidence="6 7">USDA 257</strain>
    </source>
</reference>
<keyword evidence="3 6" id="KW-0326">Glycosidase</keyword>
<dbReference type="SUPFAM" id="SSF51011">
    <property type="entry name" value="Glycosyl hydrolase domain"/>
    <property type="match status" value="1"/>
</dbReference>
<feature type="region of interest" description="Disordered" evidence="4">
    <location>
        <begin position="508"/>
        <end position="535"/>
    </location>
</feature>
<dbReference type="EMBL" id="CP003563">
    <property type="protein sequence ID" value="AFL53840.1"/>
    <property type="molecule type" value="Genomic_DNA"/>
</dbReference>
<feature type="domain" description="Glycosyl hydrolase family 13 catalytic" evidence="5">
    <location>
        <begin position="204"/>
        <end position="607"/>
    </location>
</feature>
<dbReference type="SUPFAM" id="SSF51445">
    <property type="entry name" value="(Trans)glycosidases"/>
    <property type="match status" value="1"/>
</dbReference>
<dbReference type="EC" id="3.2.1.-" evidence="6"/>
<evidence type="ECO:0000313" key="7">
    <source>
        <dbReference type="Proteomes" id="UP000006180"/>
    </source>
</evidence>
<dbReference type="InterPro" id="IPR013783">
    <property type="entry name" value="Ig-like_fold"/>
</dbReference>
<dbReference type="KEGG" id="sfd:USDA257_c53160"/>
<feature type="region of interest" description="Disordered" evidence="4">
    <location>
        <begin position="1"/>
        <end position="23"/>
    </location>
</feature>
<dbReference type="HOGENOM" id="CLU_011725_1_1_5"/>
<evidence type="ECO:0000313" key="6">
    <source>
        <dbReference type="EMBL" id="AFL53840.1"/>
    </source>
</evidence>
<dbReference type="STRING" id="1185652.USDA257_c53160"/>
<dbReference type="CDD" id="cd02856">
    <property type="entry name" value="E_set_GDE_Isoamylase_N"/>
    <property type="match status" value="1"/>
</dbReference>
<dbReference type="AlphaFoldDB" id="I3XD84"/>
<dbReference type="Gene3D" id="2.60.40.10">
    <property type="entry name" value="Immunoglobulins"/>
    <property type="match status" value="1"/>
</dbReference>
<name>I3XD84_SINF2</name>
<dbReference type="GO" id="GO:0005980">
    <property type="term" value="P:glycogen catabolic process"/>
    <property type="evidence" value="ECO:0007669"/>
    <property type="project" value="InterPro"/>
</dbReference>
<evidence type="ECO:0000256" key="4">
    <source>
        <dbReference type="SAM" id="MobiDB-lite"/>
    </source>
</evidence>